<comment type="caution">
    <text evidence="1">The sequence shown here is derived from an EMBL/GenBank/DDBJ whole genome shotgun (WGS) entry which is preliminary data.</text>
</comment>
<accession>A0AC61QZG1</accession>
<protein>
    <submittedName>
        <fullName evidence="1">XRE family transcriptional regulator</fullName>
    </submittedName>
</protein>
<keyword evidence="2" id="KW-1185">Reference proteome</keyword>
<sequence>MKLEQDKRRFDFHDIGRAIKRAREASGMTQEQLAYIVDRSPRTIMYNENDGQHPSLNTFYQLVTMFDISVDQYFYPSRNADSECRKRIDAMLGSLNERELKIVEATIQAMKAAKETEDA</sequence>
<proteinExistence type="predicted"/>
<dbReference type="EMBL" id="SRZB01000023">
    <property type="protein sequence ID" value="TGX97969.1"/>
    <property type="molecule type" value="Genomic_DNA"/>
</dbReference>
<organism evidence="1 2">
    <name type="scientific">Hominisplanchenecus murintestinalis</name>
    <dbReference type="NCBI Taxonomy" id="2941517"/>
    <lineage>
        <taxon>Bacteria</taxon>
        <taxon>Bacillati</taxon>
        <taxon>Bacillota</taxon>
        <taxon>Clostridia</taxon>
        <taxon>Lachnospirales</taxon>
        <taxon>Lachnospiraceae</taxon>
        <taxon>Hominisplanchenecus</taxon>
    </lineage>
</organism>
<reference evidence="1" key="1">
    <citation type="submission" date="2019-04" db="EMBL/GenBank/DDBJ databases">
        <title>Microbes associate with the intestines of laboratory mice.</title>
        <authorList>
            <person name="Navarre W."/>
            <person name="Wong E."/>
            <person name="Huang K."/>
            <person name="Tropini C."/>
            <person name="Ng K."/>
            <person name="Yu B."/>
        </authorList>
    </citation>
    <scope>NUCLEOTIDE SEQUENCE</scope>
    <source>
        <strain evidence="1">NM72_1-8</strain>
    </source>
</reference>
<evidence type="ECO:0000313" key="1">
    <source>
        <dbReference type="EMBL" id="TGX97969.1"/>
    </source>
</evidence>
<name>A0AC61QZG1_9FIRM</name>
<gene>
    <name evidence="1" type="ORF">E5357_10385</name>
</gene>
<evidence type="ECO:0000313" key="2">
    <source>
        <dbReference type="Proteomes" id="UP000307720"/>
    </source>
</evidence>
<dbReference type="Proteomes" id="UP000307720">
    <property type="component" value="Unassembled WGS sequence"/>
</dbReference>